<evidence type="ECO:0000313" key="2">
    <source>
        <dbReference type="Proteomes" id="UP001337305"/>
    </source>
</evidence>
<accession>A0ABU7XR02</accession>
<name>A0ABU7XR02_9FLAO</name>
<dbReference type="EMBL" id="JAODOP010000004">
    <property type="protein sequence ID" value="MEF3832919.1"/>
    <property type="molecule type" value="Genomic_DNA"/>
</dbReference>
<protein>
    <submittedName>
        <fullName evidence="1">Uncharacterized protein</fullName>
    </submittedName>
</protein>
<reference evidence="1 2" key="1">
    <citation type="submission" date="2022-09" db="EMBL/GenBank/DDBJ databases">
        <title>Genome sequencing of Flavivirga sp. MEBiC05379.</title>
        <authorList>
            <person name="Oh H.-M."/>
            <person name="Kwon K.K."/>
            <person name="Park M.J."/>
            <person name="Yang S.-H."/>
        </authorList>
    </citation>
    <scope>NUCLEOTIDE SEQUENCE [LARGE SCALE GENOMIC DNA]</scope>
    <source>
        <strain evidence="1 2">MEBiC05379</strain>
    </source>
</reference>
<organism evidence="1 2">
    <name type="scientific">Flavivirga spongiicola</name>
    <dbReference type="NCBI Taxonomy" id="421621"/>
    <lineage>
        <taxon>Bacteria</taxon>
        <taxon>Pseudomonadati</taxon>
        <taxon>Bacteroidota</taxon>
        <taxon>Flavobacteriia</taxon>
        <taxon>Flavobacteriales</taxon>
        <taxon>Flavobacteriaceae</taxon>
        <taxon>Flavivirga</taxon>
    </lineage>
</organism>
<evidence type="ECO:0000313" key="1">
    <source>
        <dbReference type="EMBL" id="MEF3832919.1"/>
    </source>
</evidence>
<dbReference type="Proteomes" id="UP001337305">
    <property type="component" value="Unassembled WGS sequence"/>
</dbReference>
<proteinExistence type="predicted"/>
<dbReference type="RefSeq" id="WP_303305287.1">
    <property type="nucleotide sequence ID" value="NZ_JAODOP010000004.1"/>
</dbReference>
<comment type="caution">
    <text evidence="1">The sequence shown here is derived from an EMBL/GenBank/DDBJ whole genome shotgun (WGS) entry which is preliminary data.</text>
</comment>
<keyword evidence="2" id="KW-1185">Reference proteome</keyword>
<sequence length="129" mass="15183">MLSLKRIQNIFSYLVLLITLVSFSGFTSISSNYEKPQIELPVSKYRSSQSTVKQHNPFTKKFKKFKKVAYNQYLVFSFKSLLNIHTFNFNITLKSQKETILQFENYNNLLEQNLIAQTHTRNSKSVFIE</sequence>
<gene>
    <name evidence="1" type="ORF">N1F79_07245</name>
</gene>